<gene>
    <name evidence="2" type="ORF">DGYR_LOCUS9809</name>
</gene>
<dbReference type="PANTHER" id="PTHR46989:SF3">
    <property type="entry name" value="USPA DOMAIN-CONTAINING PROTEIN"/>
    <property type="match status" value="1"/>
</dbReference>
<dbReference type="Gene3D" id="3.40.50.620">
    <property type="entry name" value="HUPs"/>
    <property type="match status" value="1"/>
</dbReference>
<name>A0A7I8W172_9ANNE</name>
<dbReference type="PRINTS" id="PR01438">
    <property type="entry name" value="UNVRSLSTRESS"/>
</dbReference>
<dbReference type="CDD" id="cd23659">
    <property type="entry name" value="USP_At3g01520-like"/>
    <property type="match status" value="1"/>
</dbReference>
<organism evidence="2 3">
    <name type="scientific">Dimorphilus gyrociliatus</name>
    <dbReference type="NCBI Taxonomy" id="2664684"/>
    <lineage>
        <taxon>Eukaryota</taxon>
        <taxon>Metazoa</taxon>
        <taxon>Spiralia</taxon>
        <taxon>Lophotrochozoa</taxon>
        <taxon>Annelida</taxon>
        <taxon>Polychaeta</taxon>
        <taxon>Polychaeta incertae sedis</taxon>
        <taxon>Dinophilidae</taxon>
        <taxon>Dimorphilus</taxon>
    </lineage>
</organism>
<sequence>MSENVVICVDASEQAADAFAWYVNHIHRAGNNIFLLHAPEIESLAMSSAGSMSFSPGVWQNLYQKENAASKQLEHDYSQRLKEAGLPGKWVTVNHGGKPAEAIVKAAQEVEATLLVMGTRGMGTVRRTIFGSVSDYVLHHAHCPVAVYRH</sequence>
<dbReference type="SUPFAM" id="SSF52402">
    <property type="entry name" value="Adenine nucleotide alpha hydrolases-like"/>
    <property type="match status" value="1"/>
</dbReference>
<dbReference type="PANTHER" id="PTHR46989">
    <property type="entry name" value="USP DOMAIN-CONTAINING PROTEIN"/>
    <property type="match status" value="1"/>
</dbReference>
<proteinExistence type="predicted"/>
<keyword evidence="3" id="KW-1185">Reference proteome</keyword>
<dbReference type="InterPro" id="IPR014729">
    <property type="entry name" value="Rossmann-like_a/b/a_fold"/>
</dbReference>
<evidence type="ECO:0000313" key="3">
    <source>
        <dbReference type="Proteomes" id="UP000549394"/>
    </source>
</evidence>
<reference evidence="2 3" key="1">
    <citation type="submission" date="2020-08" db="EMBL/GenBank/DDBJ databases">
        <authorList>
            <person name="Hejnol A."/>
        </authorList>
    </citation>
    <scope>NUCLEOTIDE SEQUENCE [LARGE SCALE GENOMIC DNA]</scope>
</reference>
<protein>
    <submittedName>
        <fullName evidence="2">DgyrCDS10395</fullName>
    </submittedName>
</protein>
<dbReference type="InterPro" id="IPR006015">
    <property type="entry name" value="Universal_stress_UspA"/>
</dbReference>
<dbReference type="Proteomes" id="UP000549394">
    <property type="component" value="Unassembled WGS sequence"/>
</dbReference>
<dbReference type="EMBL" id="CAJFCJ010000015">
    <property type="protein sequence ID" value="CAD5121928.1"/>
    <property type="molecule type" value="Genomic_DNA"/>
</dbReference>
<accession>A0A7I8W172</accession>
<dbReference type="Pfam" id="PF00582">
    <property type="entry name" value="Usp"/>
    <property type="match status" value="1"/>
</dbReference>
<feature type="domain" description="UspA" evidence="1">
    <location>
        <begin position="1"/>
        <end position="149"/>
    </location>
</feature>
<dbReference type="OrthoDB" id="843225at2759"/>
<evidence type="ECO:0000259" key="1">
    <source>
        <dbReference type="Pfam" id="PF00582"/>
    </source>
</evidence>
<evidence type="ECO:0000313" key="2">
    <source>
        <dbReference type="EMBL" id="CAD5121928.1"/>
    </source>
</evidence>
<dbReference type="InterPro" id="IPR006016">
    <property type="entry name" value="UspA"/>
</dbReference>
<dbReference type="AlphaFoldDB" id="A0A7I8W172"/>
<comment type="caution">
    <text evidence="2">The sequence shown here is derived from an EMBL/GenBank/DDBJ whole genome shotgun (WGS) entry which is preliminary data.</text>
</comment>